<dbReference type="InterPro" id="IPR012954">
    <property type="entry name" value="BP28_C_dom"/>
</dbReference>
<dbReference type="STRING" id="2070753.A0A3A2ZPW1"/>
<protein>
    <recommendedName>
        <fullName evidence="5 11">U3 small nucleolar RNA-associated protein 10</fullName>
    </recommendedName>
</protein>
<dbReference type="GO" id="GO:0030515">
    <property type="term" value="F:snoRNA binding"/>
    <property type="evidence" value="ECO:0007669"/>
    <property type="project" value="TreeGrafter"/>
</dbReference>
<dbReference type="Gene3D" id="1.25.10.10">
    <property type="entry name" value="Leucine-rich Repeat Variant"/>
    <property type="match status" value="2"/>
</dbReference>
<evidence type="ECO:0000256" key="8">
    <source>
        <dbReference type="ARBA" id="ARBA00023242"/>
    </source>
</evidence>
<evidence type="ECO:0000313" key="14">
    <source>
        <dbReference type="Proteomes" id="UP000266188"/>
    </source>
</evidence>
<keyword evidence="7 11" id="KW-0698">rRNA processing</keyword>
<comment type="caution">
    <text evidence="13">The sequence shown here is derived from an EMBL/GenBank/DDBJ whole genome shotgun (WGS) entry which is preliminary data.</text>
</comment>
<evidence type="ECO:0000256" key="11">
    <source>
        <dbReference type="RuleBase" id="RU367065"/>
    </source>
</evidence>
<name>A0A3A2ZPW1_9EURO</name>
<dbReference type="PANTHER" id="PTHR13457">
    <property type="entry name" value="BAP28"/>
    <property type="match status" value="1"/>
</dbReference>
<feature type="domain" description="BP28 C-terminal" evidence="12">
    <location>
        <begin position="1512"/>
        <end position="1665"/>
    </location>
</feature>
<evidence type="ECO:0000256" key="5">
    <source>
        <dbReference type="ARBA" id="ARBA00015399"/>
    </source>
</evidence>
<evidence type="ECO:0000256" key="1">
    <source>
        <dbReference type="ARBA" id="ARBA00004141"/>
    </source>
</evidence>
<comment type="similarity">
    <text evidence="3 11">Belongs to the HEATR1/UTP10 family.</text>
</comment>
<keyword evidence="14" id="KW-1185">Reference proteome</keyword>
<accession>A0A3A2ZPW1</accession>
<evidence type="ECO:0000256" key="3">
    <source>
        <dbReference type="ARBA" id="ARBA00010559"/>
    </source>
</evidence>
<dbReference type="InterPro" id="IPR056473">
    <property type="entry name" value="HEAT_Utp10/HEAT1"/>
</dbReference>
<dbReference type="InterPro" id="IPR016024">
    <property type="entry name" value="ARM-type_fold"/>
</dbReference>
<dbReference type="GO" id="GO:0030686">
    <property type="term" value="C:90S preribosome"/>
    <property type="evidence" value="ECO:0007669"/>
    <property type="project" value="TreeGrafter"/>
</dbReference>
<evidence type="ECO:0000259" key="12">
    <source>
        <dbReference type="SMART" id="SM01036"/>
    </source>
</evidence>
<dbReference type="GO" id="GO:0016020">
    <property type="term" value="C:membrane"/>
    <property type="evidence" value="ECO:0007669"/>
    <property type="project" value="UniProtKB-SubCell"/>
</dbReference>
<dbReference type="InterPro" id="IPR022125">
    <property type="entry name" value="U3snoRNP10_N"/>
</dbReference>
<evidence type="ECO:0000256" key="6">
    <source>
        <dbReference type="ARBA" id="ARBA00022517"/>
    </source>
</evidence>
<gene>
    <name evidence="13" type="ORF">PHISCL_04166</name>
</gene>
<dbReference type="InterPro" id="IPR040191">
    <property type="entry name" value="UTP10"/>
</dbReference>
<dbReference type="GO" id="GO:0045943">
    <property type="term" value="P:positive regulation of transcription by RNA polymerase I"/>
    <property type="evidence" value="ECO:0007669"/>
    <property type="project" value="TreeGrafter"/>
</dbReference>
<comment type="function">
    <text evidence="10">Involved in nucleolar processing of pre-18S ribosomal RNA. Involved in ribosome biosynthesis.</text>
</comment>
<evidence type="ECO:0000256" key="4">
    <source>
        <dbReference type="ARBA" id="ARBA00011399"/>
    </source>
</evidence>
<dbReference type="SMART" id="SM01036">
    <property type="entry name" value="BP28CT"/>
    <property type="match status" value="1"/>
</dbReference>
<evidence type="ECO:0000256" key="10">
    <source>
        <dbReference type="ARBA" id="ARBA00025076"/>
    </source>
</evidence>
<evidence type="ECO:0000256" key="9">
    <source>
        <dbReference type="ARBA" id="ARBA00023274"/>
    </source>
</evidence>
<dbReference type="Pfam" id="PF08146">
    <property type="entry name" value="BP28CT"/>
    <property type="match status" value="1"/>
</dbReference>
<sequence length="1810" mass="200138">MATSLQSQLSQIAAKSTNQLNLKAQRISHSHSLIFDRKVAGSQDFDTIYQICYEGFQELCLLDPRFAEFERTIFNEQSKAQDRTEMSAAQNKELDTVLEAFLALAGGRLLLTPAVKAVDWLVRRFRVHEYNTGFIILTFLPYHTTPMFLNLLSILPNDLPPTFKVLNQYKRSLINPPRHPLVHSATTNRQFFDALNSYVLQASRQHAHHHALLVFWAGIMTEAVAGMLDGARSGRREVEKTKHEDILFRILPVLNDAFTMKNASELLIGSYMICVALARKATLSNEVLDGLMEAIVGSWTDETINTGLVCVAILAQQKPDATIPKRVFRAVLRLEKPLVQLSEVVIQCPVSHLALGLVAGCLDDVVKQNNNNHLNFLPNVFDSKLLGETEVGRGISMVLHTASNAHKNGEMSLDAQAQLADLVEHFSRSEALRPILQNVLAESSLDVATLEHNLQTVIEGVPAQNAIEDAEMEDVDTTKEPEQDAFTPALQSLATAKLFPTSFLAKQPIPVFDRLVQTLALSSGSQEKLDSFTNLSILGKSNVAESPQFLSFFTRVAVGSYPTGTRIAALRVISSVLKSMSGLDLDLQALLPFVLVALSDHSERMRRESAGLLAILASCYKNNKKDDAKPWAYNTWYEQDASSKIHWLSSRDAHKIFSRALLPGLEEFVLDPGHIGKVLEATLQGEPVPNKRDSLELKKSLRQNFFNFLCSHAVHIPLFSPKLGLLRLLNRAGKVGSTSRTKELQPLLESWRKLSAADVEAACDTERIPVFELEKQIVATVTPKEKDAIALLLSNVSPGAGSLRPEFVSAVFDRLKAIWHHVSQDRQVTAAEKLLDISLGLSEDDLFLFDYCRDVLRNVRLPGPVLVHFLQKIPMSVTDMETSGPAPKRRRTSQNNIVAMTVKDETELNKLMEKMTFILELVDNSKPEEHPELANGLFQTLAALHHFKTQIHSGMSYLLSLALGSLLAIVNRSKENAKPLFDTSVIRADLVVDCVRTTESPQVQNAALLLVAGLSTLAPELVLHSVMPIFTFMGSSVLKKDDDYSVSVIDQTIDQVVPALILSLRKQKRDVVSGTSELLLSFTAAFEHIPSHRRLRLFHALITKLGTQDFLFAVLAMLANRYSMDKDVLALITGLASDAGAPVELTTYSKYLSLISDSLKPKPTISQVLLGIGSDDGREPQKVAVDLLRALAYLFKQSSLKLKIADAFGTEGKEDVSGQIRALFSRILEQVLAIGDSVQGMKHVSNANSDVLGALFDTLSLIDFLDTLEVLLQRPNNELKRKVLRLLEGRLRQQPERDSPSQNRMLDFLPTLVNIIQSSQDILLKHAAVACVDRITDKYGRKNPSKVIPAAQVVASEPCIGQEDGRIRIMGVLCLASMAEVLGQAMIPALPDTLSRSLNLLEMSLKDGEENSRLHDAVFSLFSALFAHIPYMITASHLDRVLLLSFKSASTDMGESSDDGRQEALGLLARKVDASATFAAVDRSWSHAVAAGREAVMELLEVVSLAVEKHPKYSTMKNISVLSSILFKAFDLRREQVSLGSDAVFDASDLDEIEEIINDVAIKMIYKLNDTTFRPIFTKLFEWATTGVPKKDTQGSLSRLTTFYNFLQVFFGTLQSIVTGYASYIIENVVSVLGTASPADETSKQLWLSTMRMLRNAFEHDQDEFWQSPSHLAEISTPLIAQLGHATNASTASVVIAEAVPAITELAVAADSTDNHKELNTALMKFLRPSSGPNAKSAGGENPHTRLAALKAEQSLTEHLGEEWLALLPEMLPYISELMEDEDEDVEREVRRWVKQIEGVLGEKLDDMLT</sequence>
<keyword evidence="9 11" id="KW-0687">Ribonucleoprotein</keyword>
<reference evidence="14" key="1">
    <citation type="submission" date="2017-02" db="EMBL/GenBank/DDBJ databases">
        <authorList>
            <person name="Tafer H."/>
            <person name="Lopandic K."/>
        </authorList>
    </citation>
    <scope>NUCLEOTIDE SEQUENCE [LARGE SCALE GENOMIC DNA]</scope>
    <source>
        <strain evidence="14">CBS 366.77</strain>
    </source>
</reference>
<evidence type="ECO:0000256" key="7">
    <source>
        <dbReference type="ARBA" id="ARBA00022552"/>
    </source>
</evidence>
<dbReference type="InterPro" id="IPR011989">
    <property type="entry name" value="ARM-like"/>
</dbReference>
<dbReference type="SUPFAM" id="SSF48371">
    <property type="entry name" value="ARM repeat"/>
    <property type="match status" value="2"/>
</dbReference>
<dbReference type="OrthoDB" id="31183at2759"/>
<dbReference type="Pfam" id="PF23243">
    <property type="entry name" value="HEAT_HEATR1"/>
    <property type="match status" value="1"/>
</dbReference>
<evidence type="ECO:0000256" key="2">
    <source>
        <dbReference type="ARBA" id="ARBA00004604"/>
    </source>
</evidence>
<dbReference type="Pfam" id="PF12397">
    <property type="entry name" value="U3snoRNP10"/>
    <property type="match status" value="1"/>
</dbReference>
<comment type="subunit">
    <text evidence="4 11">Component of the ribosomal small subunit (SSU) processome.</text>
</comment>
<dbReference type="GO" id="GO:0000462">
    <property type="term" value="P:maturation of SSU-rRNA from tricistronic rRNA transcript (SSU-rRNA, 5.8S rRNA, LSU-rRNA)"/>
    <property type="evidence" value="ECO:0007669"/>
    <property type="project" value="TreeGrafter"/>
</dbReference>
<comment type="subcellular location">
    <subcellularLocation>
        <location evidence="1">Membrane</location>
        <topology evidence="1">Multi-pass membrane protein</topology>
    </subcellularLocation>
    <subcellularLocation>
        <location evidence="2 11">Nucleus</location>
        <location evidence="2 11">Nucleolus</location>
    </subcellularLocation>
</comment>
<keyword evidence="8 11" id="KW-0539">Nucleus</keyword>
<dbReference type="GO" id="GO:0032040">
    <property type="term" value="C:small-subunit processome"/>
    <property type="evidence" value="ECO:0007669"/>
    <property type="project" value="TreeGrafter"/>
</dbReference>
<dbReference type="Proteomes" id="UP000266188">
    <property type="component" value="Unassembled WGS sequence"/>
</dbReference>
<dbReference type="PANTHER" id="PTHR13457:SF1">
    <property type="entry name" value="HEAT REPEAT-CONTAINING PROTEIN 1"/>
    <property type="match status" value="1"/>
</dbReference>
<evidence type="ECO:0000313" key="13">
    <source>
        <dbReference type="EMBL" id="RJE23497.1"/>
    </source>
</evidence>
<dbReference type="EMBL" id="MVGC01000118">
    <property type="protein sequence ID" value="RJE23497.1"/>
    <property type="molecule type" value="Genomic_DNA"/>
</dbReference>
<dbReference type="GO" id="GO:0034455">
    <property type="term" value="C:t-UTP complex"/>
    <property type="evidence" value="ECO:0007669"/>
    <property type="project" value="TreeGrafter"/>
</dbReference>
<keyword evidence="6 11" id="KW-0690">Ribosome biogenesis</keyword>
<organism evidence="13 14">
    <name type="scientific">Aspergillus sclerotialis</name>
    <dbReference type="NCBI Taxonomy" id="2070753"/>
    <lineage>
        <taxon>Eukaryota</taxon>
        <taxon>Fungi</taxon>
        <taxon>Dikarya</taxon>
        <taxon>Ascomycota</taxon>
        <taxon>Pezizomycotina</taxon>
        <taxon>Eurotiomycetes</taxon>
        <taxon>Eurotiomycetidae</taxon>
        <taxon>Eurotiales</taxon>
        <taxon>Aspergillaceae</taxon>
        <taxon>Aspergillus</taxon>
        <taxon>Aspergillus subgen. Polypaecilum</taxon>
    </lineage>
</organism>
<proteinExistence type="inferred from homology"/>